<proteinExistence type="predicted"/>
<dbReference type="AlphaFoldDB" id="U2C538"/>
<evidence type="ECO:0000313" key="1">
    <source>
        <dbReference type="EMBL" id="ERI85594.1"/>
    </source>
</evidence>
<accession>U2C538</accession>
<sequence length="45" mass="5163">MKRLEQGLFLPLYFTKIFDFSSPSGDEAGKTVYLFSNHESVDAYL</sequence>
<dbReference type="Proteomes" id="UP000016496">
    <property type="component" value="Unassembled WGS sequence"/>
</dbReference>
<evidence type="ECO:0000313" key="2">
    <source>
        <dbReference type="Proteomes" id="UP000016496"/>
    </source>
</evidence>
<dbReference type="EMBL" id="AWSV01000086">
    <property type="protein sequence ID" value="ERI85594.1"/>
    <property type="molecule type" value="Genomic_DNA"/>
</dbReference>
<dbReference type="PATRIC" id="fig|1321819.3.peg.1449"/>
<comment type="caution">
    <text evidence="1">The sequence shown here is derived from an EMBL/GenBank/DDBJ whole genome shotgun (WGS) entry which is preliminary data.</text>
</comment>
<protein>
    <submittedName>
        <fullName evidence="1">Uncharacterized protein</fullName>
    </submittedName>
</protein>
<reference evidence="1 2" key="1">
    <citation type="submission" date="2013-08" db="EMBL/GenBank/DDBJ databases">
        <authorList>
            <person name="Weinstock G."/>
            <person name="Sodergren E."/>
            <person name="Wylie T."/>
            <person name="Fulton L."/>
            <person name="Fulton R."/>
            <person name="Fronick C."/>
            <person name="O'Laughlin M."/>
            <person name="Godfrey J."/>
            <person name="Miner T."/>
            <person name="Herter B."/>
            <person name="Appelbaum E."/>
            <person name="Cordes M."/>
            <person name="Lek S."/>
            <person name="Wollam A."/>
            <person name="Pepin K.H."/>
            <person name="Palsikar V.B."/>
            <person name="Mitreva M."/>
            <person name="Wilson R.K."/>
        </authorList>
    </citation>
    <scope>NUCLEOTIDE SEQUENCE [LARGE SCALE GENOMIC DNA]</scope>
    <source>
        <strain evidence="1 2">F0041</strain>
    </source>
</reference>
<gene>
    <name evidence="1" type="ORF">HMPREF1981_01576</name>
</gene>
<name>U2C538_9BACE</name>
<dbReference type="HOGENOM" id="CLU_3196313_0_0_10"/>
<organism evidence="1 2">
    <name type="scientific">Bacteroides pyogenes F0041</name>
    <dbReference type="NCBI Taxonomy" id="1321819"/>
    <lineage>
        <taxon>Bacteria</taxon>
        <taxon>Pseudomonadati</taxon>
        <taxon>Bacteroidota</taxon>
        <taxon>Bacteroidia</taxon>
        <taxon>Bacteroidales</taxon>
        <taxon>Bacteroidaceae</taxon>
        <taxon>Bacteroides</taxon>
    </lineage>
</organism>